<feature type="region of interest" description="Disordered" evidence="1">
    <location>
        <begin position="1"/>
        <end position="45"/>
    </location>
</feature>
<gene>
    <name evidence="2" type="ORF">PA27867_1508</name>
</gene>
<name>A0A1B1BIN3_9MICO</name>
<dbReference type="STRING" id="670052.PA27867_1508"/>
<evidence type="ECO:0000256" key="1">
    <source>
        <dbReference type="SAM" id="MobiDB-lite"/>
    </source>
</evidence>
<evidence type="ECO:0000313" key="2">
    <source>
        <dbReference type="EMBL" id="ANP72465.1"/>
    </source>
</evidence>
<accession>A0A1B1BIN3</accession>
<proteinExistence type="predicted"/>
<reference evidence="2 3" key="1">
    <citation type="submission" date="2016-06" db="EMBL/GenBank/DDBJ databases">
        <title>Genome sequencing of Cryobacterium arcticum PAMC 27867.</title>
        <authorList>
            <person name="Lee J."/>
            <person name="Kim O.-S."/>
        </authorList>
    </citation>
    <scope>NUCLEOTIDE SEQUENCE [LARGE SCALE GENOMIC DNA]</scope>
    <source>
        <strain evidence="2 3">PAMC 27867</strain>
    </source>
</reference>
<evidence type="ECO:0000313" key="3">
    <source>
        <dbReference type="Proteomes" id="UP000092582"/>
    </source>
</evidence>
<dbReference type="Proteomes" id="UP000092582">
    <property type="component" value="Chromosome 1"/>
</dbReference>
<dbReference type="KEGG" id="cart:PA27867_1508"/>
<dbReference type="RefSeq" id="WP_084020852.1">
    <property type="nucleotide sequence ID" value="NZ_CP016282.1"/>
</dbReference>
<keyword evidence="3" id="KW-1185">Reference proteome</keyword>
<dbReference type="OrthoDB" id="5117049at2"/>
<sequence>MESPNLPPSGAPSTGVPANSVHSSSARPHGSAAGTDQRAIPKTSPSEWIKVLDDLEASLGSGARDAVLSAQGGTLVTGVQWRAPELLGQLPRELEERARLLLAGQLELIREIEDARRSAGAHLAAVRTILSTHPSDHPVYLDIAG</sequence>
<dbReference type="EMBL" id="CP016282">
    <property type="protein sequence ID" value="ANP72465.1"/>
    <property type="molecule type" value="Genomic_DNA"/>
</dbReference>
<dbReference type="AlphaFoldDB" id="A0A1B1BIN3"/>
<feature type="compositionally biased region" description="Pro residues" evidence="1">
    <location>
        <begin position="1"/>
        <end position="10"/>
    </location>
</feature>
<feature type="compositionally biased region" description="Polar residues" evidence="1">
    <location>
        <begin position="16"/>
        <end position="26"/>
    </location>
</feature>
<organism evidence="2 3">
    <name type="scientific">Cryobacterium arcticum</name>
    <dbReference type="NCBI Taxonomy" id="670052"/>
    <lineage>
        <taxon>Bacteria</taxon>
        <taxon>Bacillati</taxon>
        <taxon>Actinomycetota</taxon>
        <taxon>Actinomycetes</taxon>
        <taxon>Micrococcales</taxon>
        <taxon>Microbacteriaceae</taxon>
        <taxon>Cryobacterium</taxon>
    </lineage>
</organism>
<protein>
    <submittedName>
        <fullName evidence="2">Uncharacterized protein</fullName>
    </submittedName>
</protein>